<dbReference type="OrthoDB" id="9806127at2"/>
<name>A0A2N9JGG5_9ACTN</name>
<reference evidence="1 2" key="1">
    <citation type="submission" date="2018-02" db="EMBL/GenBank/DDBJ databases">
        <authorList>
            <person name="Cohen D.B."/>
            <person name="Kent A.D."/>
        </authorList>
    </citation>
    <scope>NUCLEOTIDE SEQUENCE [LARGE SCALE GENOMIC DNA]</scope>
    <source>
        <strain evidence="1">1</strain>
    </source>
</reference>
<dbReference type="AlphaFoldDB" id="A0A2N9JGG5"/>
<dbReference type="RefSeq" id="WP_105185550.1">
    <property type="nucleotide sequence ID" value="NZ_BAAAGO010000007.1"/>
</dbReference>
<proteinExistence type="predicted"/>
<dbReference type="PANTHER" id="PTHR24222:SF76">
    <property type="entry name" value="MYCOBACTIN IMPORT ATP-BINDING_PERMEASE PROTEIN IRTB"/>
    <property type="match status" value="1"/>
</dbReference>
<dbReference type="InterPro" id="IPR027417">
    <property type="entry name" value="P-loop_NTPase"/>
</dbReference>
<accession>A0A2N9JGG5</accession>
<dbReference type="KEGG" id="mgg:MPLG2_1593"/>
<dbReference type="Proteomes" id="UP000238164">
    <property type="component" value="Chromosome 1"/>
</dbReference>
<dbReference type="GO" id="GO:0005886">
    <property type="term" value="C:plasma membrane"/>
    <property type="evidence" value="ECO:0007669"/>
    <property type="project" value="TreeGrafter"/>
</dbReference>
<dbReference type="Gene3D" id="3.40.50.300">
    <property type="entry name" value="P-loop containing nucleotide triphosphate hydrolases"/>
    <property type="match status" value="1"/>
</dbReference>
<dbReference type="EMBL" id="LT985188">
    <property type="protein sequence ID" value="SPD86629.1"/>
    <property type="molecule type" value="Genomic_DNA"/>
</dbReference>
<dbReference type="SUPFAM" id="SSF52540">
    <property type="entry name" value="P-loop containing nucleoside triphosphate hydrolases"/>
    <property type="match status" value="1"/>
</dbReference>
<sequence>MVILDEATAEAGSAASRDPERAALAAIRGRTALVVAHRLSQAEGADAIAVLSHGRLVELGTHDDLLARNGAYATIWTGCAARGVQPPP</sequence>
<protein>
    <submittedName>
        <fullName evidence="1">Uncharacterized protein</fullName>
    </submittedName>
</protein>
<evidence type="ECO:0000313" key="2">
    <source>
        <dbReference type="Proteomes" id="UP000238164"/>
    </source>
</evidence>
<evidence type="ECO:0000313" key="1">
    <source>
        <dbReference type="EMBL" id="SPD86629.1"/>
    </source>
</evidence>
<organism evidence="1 2">
    <name type="scientific">Micropruina glycogenica</name>
    <dbReference type="NCBI Taxonomy" id="75385"/>
    <lineage>
        <taxon>Bacteria</taxon>
        <taxon>Bacillati</taxon>
        <taxon>Actinomycetota</taxon>
        <taxon>Actinomycetes</taxon>
        <taxon>Propionibacteriales</taxon>
        <taxon>Nocardioidaceae</taxon>
        <taxon>Micropruina</taxon>
    </lineage>
</organism>
<gene>
    <name evidence="1" type="ORF">MPLG2_1593</name>
</gene>
<keyword evidence="2" id="KW-1185">Reference proteome</keyword>
<dbReference type="InterPro" id="IPR039421">
    <property type="entry name" value="Type_1_exporter"/>
</dbReference>
<dbReference type="GO" id="GO:0042626">
    <property type="term" value="F:ATPase-coupled transmembrane transporter activity"/>
    <property type="evidence" value="ECO:0007669"/>
    <property type="project" value="TreeGrafter"/>
</dbReference>
<dbReference type="PANTHER" id="PTHR24222">
    <property type="entry name" value="ABC TRANSPORTER B FAMILY"/>
    <property type="match status" value="1"/>
</dbReference>